<feature type="domain" description="Response regulatory" evidence="3">
    <location>
        <begin position="17"/>
        <end position="126"/>
    </location>
</feature>
<comment type="caution">
    <text evidence="4">The sequence shown here is derived from an EMBL/GenBank/DDBJ whole genome shotgun (WGS) entry which is preliminary data.</text>
</comment>
<sequence length="127" mass="13667">MTIYTGTLDAPLRHTPPILLVEDGGAMRTLQRFLLQREGWPLLECRDLADARAVLATTTPALVILDVKLPSGSGLELLPLIDRSRTRVLVMSGAAAEADLAPGVADAFLAKPFELSTFTALIEQLTN</sequence>
<dbReference type="InterPro" id="IPR001789">
    <property type="entry name" value="Sig_transdc_resp-reg_receiver"/>
</dbReference>
<organism evidence="4 5">
    <name type="scientific">Deinococcus daejeonensis</name>
    <dbReference type="NCBI Taxonomy" id="1007098"/>
    <lineage>
        <taxon>Bacteria</taxon>
        <taxon>Thermotogati</taxon>
        <taxon>Deinococcota</taxon>
        <taxon>Deinococci</taxon>
        <taxon>Deinococcales</taxon>
        <taxon>Deinococcaceae</taxon>
        <taxon>Deinococcus</taxon>
    </lineage>
</organism>
<dbReference type="EMBL" id="BMOR01000033">
    <property type="protein sequence ID" value="GGN46596.1"/>
    <property type="molecule type" value="Genomic_DNA"/>
</dbReference>
<dbReference type="InterPro" id="IPR050595">
    <property type="entry name" value="Bact_response_regulator"/>
</dbReference>
<evidence type="ECO:0000313" key="5">
    <source>
        <dbReference type="Proteomes" id="UP000645517"/>
    </source>
</evidence>
<keyword evidence="1 2" id="KW-0597">Phosphoprotein</keyword>
<dbReference type="PANTHER" id="PTHR44591">
    <property type="entry name" value="STRESS RESPONSE REGULATOR PROTEIN 1"/>
    <property type="match status" value="1"/>
</dbReference>
<evidence type="ECO:0000256" key="2">
    <source>
        <dbReference type="PROSITE-ProRule" id="PRU00169"/>
    </source>
</evidence>
<keyword evidence="5" id="KW-1185">Reference proteome</keyword>
<feature type="modified residue" description="4-aspartylphosphate" evidence="2">
    <location>
        <position position="66"/>
    </location>
</feature>
<proteinExistence type="predicted"/>
<dbReference type="SUPFAM" id="SSF52172">
    <property type="entry name" value="CheY-like"/>
    <property type="match status" value="1"/>
</dbReference>
<dbReference type="PANTHER" id="PTHR44591:SF3">
    <property type="entry name" value="RESPONSE REGULATORY DOMAIN-CONTAINING PROTEIN"/>
    <property type="match status" value="1"/>
</dbReference>
<evidence type="ECO:0000256" key="1">
    <source>
        <dbReference type="ARBA" id="ARBA00022553"/>
    </source>
</evidence>
<protein>
    <recommendedName>
        <fullName evidence="3">Response regulatory domain-containing protein</fullName>
    </recommendedName>
</protein>
<reference evidence="5" key="1">
    <citation type="journal article" date="2019" name="Int. J. Syst. Evol. Microbiol.">
        <title>The Global Catalogue of Microorganisms (GCM) 10K type strain sequencing project: providing services to taxonomists for standard genome sequencing and annotation.</title>
        <authorList>
            <consortium name="The Broad Institute Genomics Platform"/>
            <consortium name="The Broad Institute Genome Sequencing Center for Infectious Disease"/>
            <person name="Wu L."/>
            <person name="Ma J."/>
        </authorList>
    </citation>
    <scope>NUCLEOTIDE SEQUENCE [LARGE SCALE GENOMIC DNA]</scope>
    <source>
        <strain evidence="5">JCM 16918</strain>
    </source>
</reference>
<dbReference type="PROSITE" id="PS50110">
    <property type="entry name" value="RESPONSE_REGULATORY"/>
    <property type="match status" value="1"/>
</dbReference>
<dbReference type="SMART" id="SM00448">
    <property type="entry name" value="REC"/>
    <property type="match status" value="1"/>
</dbReference>
<dbReference type="InterPro" id="IPR011006">
    <property type="entry name" value="CheY-like_superfamily"/>
</dbReference>
<dbReference type="CDD" id="cd00156">
    <property type="entry name" value="REC"/>
    <property type="match status" value="1"/>
</dbReference>
<evidence type="ECO:0000313" key="4">
    <source>
        <dbReference type="EMBL" id="GGN46596.1"/>
    </source>
</evidence>
<gene>
    <name evidence="4" type="ORF">GCM10010842_37280</name>
</gene>
<name>A0ABQ2JIV1_9DEIO</name>
<dbReference type="Proteomes" id="UP000645517">
    <property type="component" value="Unassembled WGS sequence"/>
</dbReference>
<evidence type="ECO:0000259" key="3">
    <source>
        <dbReference type="PROSITE" id="PS50110"/>
    </source>
</evidence>
<dbReference type="Gene3D" id="3.40.50.2300">
    <property type="match status" value="1"/>
</dbReference>
<accession>A0ABQ2JIV1</accession>
<dbReference type="RefSeq" id="WP_189059374.1">
    <property type="nucleotide sequence ID" value="NZ_BMOR01000033.1"/>
</dbReference>
<dbReference type="Pfam" id="PF00072">
    <property type="entry name" value="Response_reg"/>
    <property type="match status" value="1"/>
</dbReference>